<evidence type="ECO:0000313" key="1">
    <source>
        <dbReference type="EMBL" id="KAF7270365.1"/>
    </source>
</evidence>
<reference evidence="1" key="1">
    <citation type="submission" date="2020-08" db="EMBL/GenBank/DDBJ databases">
        <title>Genome sequencing and assembly of the red palm weevil Rhynchophorus ferrugineus.</title>
        <authorList>
            <person name="Dias G.B."/>
            <person name="Bergman C.M."/>
            <person name="Manee M."/>
        </authorList>
    </citation>
    <scope>NUCLEOTIDE SEQUENCE</scope>
    <source>
        <strain evidence="1">AA-2017</strain>
        <tissue evidence="1">Whole larva</tissue>
    </source>
</reference>
<dbReference type="EMBL" id="JAACXV010014110">
    <property type="protein sequence ID" value="KAF7270365.1"/>
    <property type="molecule type" value="Genomic_DNA"/>
</dbReference>
<keyword evidence="2" id="KW-1185">Reference proteome</keyword>
<comment type="caution">
    <text evidence="1">The sequence shown here is derived from an EMBL/GenBank/DDBJ whole genome shotgun (WGS) entry which is preliminary data.</text>
</comment>
<dbReference type="AlphaFoldDB" id="A0A834HXM0"/>
<gene>
    <name evidence="1" type="ORF">GWI33_016663</name>
</gene>
<proteinExistence type="predicted"/>
<accession>A0A834HXM0</accession>
<dbReference type="OrthoDB" id="6596404at2759"/>
<sequence>MSSSFSKKVRAKLQTISPIRVKEWAMHIQHCLEELDGRQLFKEYLKEGNMTSYIHVVELWQKADKAIWDNELQELINEVDDIDCNEVMQIPDDRKYEYIKTECCQILEGIHSTFIQCVNE</sequence>
<organism evidence="1 2">
    <name type="scientific">Rhynchophorus ferrugineus</name>
    <name type="common">Red palm weevil</name>
    <name type="synonym">Curculio ferrugineus</name>
    <dbReference type="NCBI Taxonomy" id="354439"/>
    <lineage>
        <taxon>Eukaryota</taxon>
        <taxon>Metazoa</taxon>
        <taxon>Ecdysozoa</taxon>
        <taxon>Arthropoda</taxon>
        <taxon>Hexapoda</taxon>
        <taxon>Insecta</taxon>
        <taxon>Pterygota</taxon>
        <taxon>Neoptera</taxon>
        <taxon>Endopterygota</taxon>
        <taxon>Coleoptera</taxon>
        <taxon>Polyphaga</taxon>
        <taxon>Cucujiformia</taxon>
        <taxon>Curculionidae</taxon>
        <taxon>Dryophthorinae</taxon>
        <taxon>Rhynchophorus</taxon>
    </lineage>
</organism>
<name>A0A834HXM0_RHYFE</name>
<evidence type="ECO:0000313" key="2">
    <source>
        <dbReference type="Proteomes" id="UP000625711"/>
    </source>
</evidence>
<dbReference type="Proteomes" id="UP000625711">
    <property type="component" value="Unassembled WGS sequence"/>
</dbReference>
<protein>
    <submittedName>
        <fullName evidence="1">Uncharacterized protein</fullName>
    </submittedName>
</protein>